<name>X1TIX5_9ZZZZ</name>
<dbReference type="EMBL" id="BARW01025133">
    <property type="protein sequence ID" value="GAJ05234.1"/>
    <property type="molecule type" value="Genomic_DNA"/>
</dbReference>
<dbReference type="AlphaFoldDB" id="X1TIX5"/>
<proteinExistence type="predicted"/>
<accession>X1TIX5</accession>
<sequence length="59" mass="6819">MKVERIHVKFAGVEKSPDGQFSIIYIPENRQILLPGQRYEIILDGLSYDESKPKEKKEG</sequence>
<comment type="caution">
    <text evidence="1">The sequence shown here is derived from an EMBL/GenBank/DDBJ whole genome shotgun (WGS) entry which is preliminary data.</text>
</comment>
<organism evidence="1">
    <name type="scientific">marine sediment metagenome</name>
    <dbReference type="NCBI Taxonomy" id="412755"/>
    <lineage>
        <taxon>unclassified sequences</taxon>
        <taxon>metagenomes</taxon>
        <taxon>ecological metagenomes</taxon>
    </lineage>
</organism>
<gene>
    <name evidence="1" type="ORF">S12H4_41270</name>
</gene>
<evidence type="ECO:0000313" key="1">
    <source>
        <dbReference type="EMBL" id="GAJ05234.1"/>
    </source>
</evidence>
<protein>
    <submittedName>
        <fullName evidence="1">Uncharacterized protein</fullName>
    </submittedName>
</protein>
<reference evidence="1" key="1">
    <citation type="journal article" date="2014" name="Front. Microbiol.">
        <title>High frequency of phylogenetically diverse reductive dehalogenase-homologous genes in deep subseafloor sedimentary metagenomes.</title>
        <authorList>
            <person name="Kawai M."/>
            <person name="Futagami T."/>
            <person name="Toyoda A."/>
            <person name="Takaki Y."/>
            <person name="Nishi S."/>
            <person name="Hori S."/>
            <person name="Arai W."/>
            <person name="Tsubouchi T."/>
            <person name="Morono Y."/>
            <person name="Uchiyama I."/>
            <person name="Ito T."/>
            <person name="Fujiyama A."/>
            <person name="Inagaki F."/>
            <person name="Takami H."/>
        </authorList>
    </citation>
    <scope>NUCLEOTIDE SEQUENCE</scope>
    <source>
        <strain evidence="1">Expedition CK06-06</strain>
    </source>
</reference>